<reference evidence="1" key="1">
    <citation type="submission" date="2021-06" db="EMBL/GenBank/DDBJ databases">
        <authorList>
            <person name="Kallberg Y."/>
            <person name="Tangrot J."/>
            <person name="Rosling A."/>
        </authorList>
    </citation>
    <scope>NUCLEOTIDE SEQUENCE</scope>
    <source>
        <strain evidence="1">MA461A</strain>
    </source>
</reference>
<sequence>MNNQIEYEDCRLKDVEQVDNNEINKRVTNIISKMNDRKKQTKEIKFANIPNSNKYKESIIYYKFVKIKDFAKMYSIGQYYQNKMIIEKDGQKSEISKIERKNVKVSSVNDNKRGDKKSEDLFEQNYKANDPENCHRNKIGDSKFGEKCEMIFKVRDMSIDQLNQVLVLIRILKPVDYAEGFVRLNSLSCQHKDAKAGML</sequence>
<evidence type="ECO:0000313" key="1">
    <source>
        <dbReference type="EMBL" id="CAG8561743.1"/>
    </source>
</evidence>
<feature type="non-terminal residue" evidence="1">
    <location>
        <position position="199"/>
    </location>
</feature>
<feature type="non-terminal residue" evidence="1">
    <location>
        <position position="1"/>
    </location>
</feature>
<organism evidence="1 2">
    <name type="scientific">Racocetra persica</name>
    <dbReference type="NCBI Taxonomy" id="160502"/>
    <lineage>
        <taxon>Eukaryota</taxon>
        <taxon>Fungi</taxon>
        <taxon>Fungi incertae sedis</taxon>
        <taxon>Mucoromycota</taxon>
        <taxon>Glomeromycotina</taxon>
        <taxon>Glomeromycetes</taxon>
        <taxon>Diversisporales</taxon>
        <taxon>Gigasporaceae</taxon>
        <taxon>Racocetra</taxon>
    </lineage>
</organism>
<name>A0ACA9M1R7_9GLOM</name>
<accession>A0ACA9M1R7</accession>
<proteinExistence type="predicted"/>
<comment type="caution">
    <text evidence="1">The sequence shown here is derived from an EMBL/GenBank/DDBJ whole genome shotgun (WGS) entry which is preliminary data.</text>
</comment>
<dbReference type="Proteomes" id="UP000789920">
    <property type="component" value="Unassembled WGS sequence"/>
</dbReference>
<dbReference type="EMBL" id="CAJVQC010006029">
    <property type="protein sequence ID" value="CAG8561743.1"/>
    <property type="molecule type" value="Genomic_DNA"/>
</dbReference>
<keyword evidence="2" id="KW-1185">Reference proteome</keyword>
<gene>
    <name evidence="1" type="ORF">RPERSI_LOCUS4392</name>
</gene>
<evidence type="ECO:0000313" key="2">
    <source>
        <dbReference type="Proteomes" id="UP000789920"/>
    </source>
</evidence>
<protein>
    <submittedName>
        <fullName evidence="1">8568_t:CDS:1</fullName>
    </submittedName>
</protein>